<reference evidence="2 3" key="2">
    <citation type="submission" date="2018-11" db="EMBL/GenBank/DDBJ databases">
        <authorList>
            <consortium name="Pathogen Informatics"/>
        </authorList>
    </citation>
    <scope>NUCLEOTIDE SEQUENCE [LARGE SCALE GENOMIC DNA]</scope>
</reference>
<feature type="region of interest" description="Disordered" evidence="1">
    <location>
        <begin position="12"/>
        <end position="31"/>
    </location>
</feature>
<gene>
    <name evidence="2" type="ORF">TTAC_LOCUS7654</name>
</gene>
<name>A0A0R3X2X5_HYDTA</name>
<evidence type="ECO:0000256" key="1">
    <source>
        <dbReference type="SAM" id="MobiDB-lite"/>
    </source>
</evidence>
<dbReference type="Proteomes" id="UP000274429">
    <property type="component" value="Unassembled WGS sequence"/>
</dbReference>
<dbReference type="AlphaFoldDB" id="A0A0R3X2X5"/>
<organism evidence="4">
    <name type="scientific">Hydatigena taeniaeformis</name>
    <name type="common">Feline tapeworm</name>
    <name type="synonym">Taenia taeniaeformis</name>
    <dbReference type="NCBI Taxonomy" id="6205"/>
    <lineage>
        <taxon>Eukaryota</taxon>
        <taxon>Metazoa</taxon>
        <taxon>Spiralia</taxon>
        <taxon>Lophotrochozoa</taxon>
        <taxon>Platyhelminthes</taxon>
        <taxon>Cestoda</taxon>
        <taxon>Eucestoda</taxon>
        <taxon>Cyclophyllidea</taxon>
        <taxon>Taeniidae</taxon>
        <taxon>Hydatigera</taxon>
    </lineage>
</organism>
<feature type="compositionally biased region" description="Polar residues" evidence="1">
    <location>
        <begin position="17"/>
        <end position="31"/>
    </location>
</feature>
<protein>
    <submittedName>
        <fullName evidence="2 4">Uncharacterized protein</fullName>
    </submittedName>
</protein>
<dbReference type="WBParaSite" id="TTAC_0000766901-mRNA-1">
    <property type="protein sequence ID" value="TTAC_0000766901-mRNA-1"/>
    <property type="gene ID" value="TTAC_0000766901"/>
</dbReference>
<accession>A0A0R3X2X5</accession>
<sequence length="85" mass="9045">MGGGNLAVVSNLPAMPNKSSATNFLLKSGNQGSESRQTVTTLVAASVDIPPFKEGTDFDDWLFFTKADLELYELAPCPATPRLAL</sequence>
<evidence type="ECO:0000313" key="3">
    <source>
        <dbReference type="Proteomes" id="UP000274429"/>
    </source>
</evidence>
<reference evidence="4" key="1">
    <citation type="submission" date="2017-02" db="UniProtKB">
        <authorList>
            <consortium name="WormBaseParasite"/>
        </authorList>
    </citation>
    <scope>IDENTIFICATION</scope>
</reference>
<dbReference type="EMBL" id="UYWX01020391">
    <property type="protein sequence ID" value="VDM32071.1"/>
    <property type="molecule type" value="Genomic_DNA"/>
</dbReference>
<evidence type="ECO:0000313" key="4">
    <source>
        <dbReference type="WBParaSite" id="TTAC_0000766901-mRNA-1"/>
    </source>
</evidence>
<proteinExistence type="predicted"/>
<evidence type="ECO:0000313" key="2">
    <source>
        <dbReference type="EMBL" id="VDM32071.1"/>
    </source>
</evidence>
<keyword evidence="3" id="KW-1185">Reference proteome</keyword>